<evidence type="ECO:0000256" key="2">
    <source>
        <dbReference type="SAM" id="Phobius"/>
    </source>
</evidence>
<keyword evidence="2" id="KW-0812">Transmembrane</keyword>
<dbReference type="InterPro" id="IPR018723">
    <property type="entry name" value="DUF2254_membrane"/>
</dbReference>
<keyword evidence="2" id="KW-0472">Membrane</keyword>
<evidence type="ECO:0000313" key="4">
    <source>
        <dbReference type="Proteomes" id="UP000320338"/>
    </source>
</evidence>
<proteinExistence type="predicted"/>
<feature type="transmembrane region" description="Helical" evidence="2">
    <location>
        <begin position="182"/>
        <end position="203"/>
    </location>
</feature>
<feature type="transmembrane region" description="Helical" evidence="2">
    <location>
        <begin position="52"/>
        <end position="70"/>
    </location>
</feature>
<dbReference type="EMBL" id="BJNG01000063">
    <property type="protein sequence ID" value="GEC22895.1"/>
    <property type="molecule type" value="Genomic_DNA"/>
</dbReference>
<dbReference type="Pfam" id="PF10011">
    <property type="entry name" value="DUF2254"/>
    <property type="match status" value="1"/>
</dbReference>
<reference evidence="3 4" key="1">
    <citation type="submission" date="2019-06" db="EMBL/GenBank/DDBJ databases">
        <title>Whole genome shotgun sequence of Pseudonocardia hydrocarbonoxydans NBRC 14498.</title>
        <authorList>
            <person name="Hosoyama A."/>
            <person name="Uohara A."/>
            <person name="Ohji S."/>
            <person name="Ichikawa N."/>
        </authorList>
    </citation>
    <scope>NUCLEOTIDE SEQUENCE [LARGE SCALE GENOMIC DNA]</scope>
    <source>
        <strain evidence="3 4">NBRC 14498</strain>
    </source>
</reference>
<dbReference type="Proteomes" id="UP000320338">
    <property type="component" value="Unassembled WGS sequence"/>
</dbReference>
<evidence type="ECO:0008006" key="5">
    <source>
        <dbReference type="Google" id="ProtNLM"/>
    </source>
</evidence>
<name>A0A4Y3WVI0_9PSEU</name>
<sequence length="488" mass="51722">MVHTQPTVAVLRGGAVPDVMEWPPGPPGSADGGTMNRPGTVGAARDTLRTQLWPVPTIGVALAVALGVFLPRLDERIDDVLPASVTRYLFGGGAGAARSVLEAIAGSQITVTSLTFSLTIVTLQLASSQFSPRLLRTFTSDRFVHGTLALFLATFAYSLTVLRTVRTADDGQDAFVPQISVTLAFLLALATVVTLVLFLAHLASKIRVETMLREVHTSASDTADRMLSVDGEPPAGNSAPPDPPADAILVPAARSGFLGGVDEEALLHAAVDADAVVLVDRHPGSSLIAGTPVAACWPRAAAGFDPGTRSQLTERVATAISTGYERTAAQDVAYGLRQLTDVAVKALSPGINDPTTAVHALGHSAALLCELAGRDLGPRLLHDDEDRIRVVLRRPDLTELLDLAVSQPRRYGAADPAVLTRLMMLLRELGWTVDRPDQRRAVTDQLARLRHTVDAQDFDAVERTTLAELGVQVEQAATGKWMPNPTAV</sequence>
<protein>
    <recommendedName>
        <fullName evidence="5">DUF2254 domain-containing protein</fullName>
    </recommendedName>
</protein>
<feature type="region of interest" description="Disordered" evidence="1">
    <location>
        <begin position="223"/>
        <end position="242"/>
    </location>
</feature>
<gene>
    <name evidence="3" type="ORF">PHY01_51780</name>
</gene>
<organism evidence="3 4">
    <name type="scientific">Pseudonocardia hydrocarbonoxydans</name>
    <dbReference type="NCBI Taxonomy" id="76726"/>
    <lineage>
        <taxon>Bacteria</taxon>
        <taxon>Bacillati</taxon>
        <taxon>Actinomycetota</taxon>
        <taxon>Actinomycetes</taxon>
        <taxon>Pseudonocardiales</taxon>
        <taxon>Pseudonocardiaceae</taxon>
        <taxon>Pseudonocardia</taxon>
    </lineage>
</organism>
<keyword evidence="2" id="KW-1133">Transmembrane helix</keyword>
<evidence type="ECO:0000256" key="1">
    <source>
        <dbReference type="SAM" id="MobiDB-lite"/>
    </source>
</evidence>
<evidence type="ECO:0000313" key="3">
    <source>
        <dbReference type="EMBL" id="GEC22895.1"/>
    </source>
</evidence>
<accession>A0A4Y3WVI0</accession>
<keyword evidence="4" id="KW-1185">Reference proteome</keyword>
<feature type="transmembrane region" description="Helical" evidence="2">
    <location>
        <begin position="143"/>
        <end position="162"/>
    </location>
</feature>
<comment type="caution">
    <text evidence="3">The sequence shown here is derived from an EMBL/GenBank/DDBJ whole genome shotgun (WGS) entry which is preliminary data.</text>
</comment>
<dbReference type="AlphaFoldDB" id="A0A4Y3WVI0"/>
<feature type="compositionally biased region" description="Low complexity" evidence="1">
    <location>
        <begin position="233"/>
        <end position="242"/>
    </location>
</feature>